<sequence>MRFSLLYALGLAFKTFNADKRTSNSQLSARAPQALEGMLTNAQRLARGLPLLTPRRRSNFPRQSTPSSVPPVQVTCNIRVQPVYSAGPNGFLSNGIDYNGVFFRAQQSQNDGNALVVSFSYTPGSTSHFSMVASTPLYFDYPYMAAIISGDSPSNDLGSTLNRCLGVVYLGKSVDDLPEGTPPTPESANSYGGATMTTTTGMETALWSYDAATGALTPTWTNTNGQPVPAYLMYDSVGGELFPLPTVWIPGDPGFLDEFLISGKTFLISPDFPIIPDPVHFNALPRRSPVLPLCRGL</sequence>
<dbReference type="Proteomes" id="UP001221142">
    <property type="component" value="Unassembled WGS sequence"/>
</dbReference>
<dbReference type="EMBL" id="JARKIF010000030">
    <property type="protein sequence ID" value="KAJ7612670.1"/>
    <property type="molecule type" value="Genomic_DNA"/>
</dbReference>
<organism evidence="1 2">
    <name type="scientific">Roridomyces roridus</name>
    <dbReference type="NCBI Taxonomy" id="1738132"/>
    <lineage>
        <taxon>Eukaryota</taxon>
        <taxon>Fungi</taxon>
        <taxon>Dikarya</taxon>
        <taxon>Basidiomycota</taxon>
        <taxon>Agaricomycotina</taxon>
        <taxon>Agaricomycetes</taxon>
        <taxon>Agaricomycetidae</taxon>
        <taxon>Agaricales</taxon>
        <taxon>Marasmiineae</taxon>
        <taxon>Mycenaceae</taxon>
        <taxon>Roridomyces</taxon>
    </lineage>
</organism>
<reference evidence="1" key="1">
    <citation type="submission" date="2023-03" db="EMBL/GenBank/DDBJ databases">
        <title>Massive genome expansion in bonnet fungi (Mycena s.s.) driven by repeated elements and novel gene families across ecological guilds.</title>
        <authorList>
            <consortium name="Lawrence Berkeley National Laboratory"/>
            <person name="Harder C.B."/>
            <person name="Miyauchi S."/>
            <person name="Viragh M."/>
            <person name="Kuo A."/>
            <person name="Thoen E."/>
            <person name="Andreopoulos B."/>
            <person name="Lu D."/>
            <person name="Skrede I."/>
            <person name="Drula E."/>
            <person name="Henrissat B."/>
            <person name="Morin E."/>
            <person name="Kohler A."/>
            <person name="Barry K."/>
            <person name="LaButti K."/>
            <person name="Morin E."/>
            <person name="Salamov A."/>
            <person name="Lipzen A."/>
            <person name="Mereny Z."/>
            <person name="Hegedus B."/>
            <person name="Baldrian P."/>
            <person name="Stursova M."/>
            <person name="Weitz H."/>
            <person name="Taylor A."/>
            <person name="Grigoriev I.V."/>
            <person name="Nagy L.G."/>
            <person name="Martin F."/>
            <person name="Kauserud H."/>
        </authorList>
    </citation>
    <scope>NUCLEOTIDE SEQUENCE</scope>
    <source>
        <strain evidence="1">9284</strain>
    </source>
</reference>
<keyword evidence="2" id="KW-1185">Reference proteome</keyword>
<name>A0AAD7B7S7_9AGAR</name>
<proteinExistence type="predicted"/>
<evidence type="ECO:0000313" key="2">
    <source>
        <dbReference type="Proteomes" id="UP001221142"/>
    </source>
</evidence>
<dbReference type="AlphaFoldDB" id="A0AAD7B7S7"/>
<accession>A0AAD7B7S7</accession>
<evidence type="ECO:0000313" key="1">
    <source>
        <dbReference type="EMBL" id="KAJ7612670.1"/>
    </source>
</evidence>
<comment type="caution">
    <text evidence="1">The sequence shown here is derived from an EMBL/GenBank/DDBJ whole genome shotgun (WGS) entry which is preliminary data.</text>
</comment>
<gene>
    <name evidence="1" type="ORF">FB45DRAFT_1117184</name>
</gene>
<protein>
    <submittedName>
        <fullName evidence="1">Uncharacterized protein</fullName>
    </submittedName>
</protein>